<gene>
    <name evidence="1" type="ORF">RRG08_002459</name>
</gene>
<dbReference type="EMBL" id="JAWDGP010002483">
    <property type="protein sequence ID" value="KAK3782825.1"/>
    <property type="molecule type" value="Genomic_DNA"/>
</dbReference>
<protein>
    <submittedName>
        <fullName evidence="1">Uncharacterized protein</fullName>
    </submittedName>
</protein>
<keyword evidence="2" id="KW-1185">Reference proteome</keyword>
<comment type="caution">
    <text evidence="1">The sequence shown here is derived from an EMBL/GenBank/DDBJ whole genome shotgun (WGS) entry which is preliminary data.</text>
</comment>
<organism evidence="1 2">
    <name type="scientific">Elysia crispata</name>
    <name type="common">lettuce slug</name>
    <dbReference type="NCBI Taxonomy" id="231223"/>
    <lineage>
        <taxon>Eukaryota</taxon>
        <taxon>Metazoa</taxon>
        <taxon>Spiralia</taxon>
        <taxon>Lophotrochozoa</taxon>
        <taxon>Mollusca</taxon>
        <taxon>Gastropoda</taxon>
        <taxon>Heterobranchia</taxon>
        <taxon>Euthyneura</taxon>
        <taxon>Panpulmonata</taxon>
        <taxon>Sacoglossa</taxon>
        <taxon>Placobranchoidea</taxon>
        <taxon>Plakobranchidae</taxon>
        <taxon>Elysia</taxon>
    </lineage>
</organism>
<name>A0AAE1A7R3_9GAST</name>
<sequence length="146" mass="16146">MPCLSSWWVVLKCVIKTPEKASRIDHIFRNSHPIRLSGSHLSRQEPVKHSIIIRASPLPYSECSVLINACLPIGCLQYRAVGSRAFLECAEETRRTFGNKTISGLCGILNISLVPSSRVGLGETPNLVIDDLGLVEDEDREFSTVI</sequence>
<dbReference type="AlphaFoldDB" id="A0AAE1A7R3"/>
<accession>A0AAE1A7R3</accession>
<dbReference type="Proteomes" id="UP001283361">
    <property type="component" value="Unassembled WGS sequence"/>
</dbReference>
<reference evidence="1" key="1">
    <citation type="journal article" date="2023" name="G3 (Bethesda)">
        <title>A reference genome for the long-term kleptoplast-retaining sea slug Elysia crispata morphotype clarki.</title>
        <authorList>
            <person name="Eastman K.E."/>
            <person name="Pendleton A.L."/>
            <person name="Shaikh M.A."/>
            <person name="Suttiyut T."/>
            <person name="Ogas R."/>
            <person name="Tomko P."/>
            <person name="Gavelis G."/>
            <person name="Widhalm J.R."/>
            <person name="Wisecaver J.H."/>
        </authorList>
    </citation>
    <scope>NUCLEOTIDE SEQUENCE</scope>
    <source>
        <strain evidence="1">ECLA1</strain>
    </source>
</reference>
<proteinExistence type="predicted"/>
<evidence type="ECO:0000313" key="2">
    <source>
        <dbReference type="Proteomes" id="UP001283361"/>
    </source>
</evidence>
<evidence type="ECO:0000313" key="1">
    <source>
        <dbReference type="EMBL" id="KAK3782825.1"/>
    </source>
</evidence>